<dbReference type="AlphaFoldDB" id="A0A010QUX4"/>
<comment type="caution">
    <text evidence="3">The sequence shown here is derived from an EMBL/GenBank/DDBJ whole genome shotgun (WGS) entry which is preliminary data.</text>
</comment>
<dbReference type="STRING" id="1445577.A0A010QUX4"/>
<sequence>MAVIDGLPEIEVSIRINGSEDDCIEYDDPDPPEVSASLGSATHTTSKVIESQVDARFSIHFKIQNRPDWIMGKNQLAVFLYVDGNFVVGRIRGTQGMVNETIVSTIDCVWDKSSIPGKDVRRHFKFAPIKTVDSGNDRFAADHRITKHLGIVEVIVYRVEIQGFQTRRRAKALENLGEVSERALKGSSVSHSTSFPKRIERNAVTREIDFVERDGQMRIARFFFRYKPKASLQIDGILPRDPSPDPSSEPSPSPPPQTVANLPLADIMRLAQERLEQLEVTKEFQYSTTAEISYEASCQSGIAGLHYWT</sequence>
<evidence type="ECO:0000256" key="1">
    <source>
        <dbReference type="SAM" id="MobiDB-lite"/>
    </source>
</evidence>
<proteinExistence type="predicted"/>
<dbReference type="Pfam" id="PF25534">
    <property type="entry name" value="DUF7918"/>
    <property type="match status" value="1"/>
</dbReference>
<evidence type="ECO:0000313" key="3">
    <source>
        <dbReference type="EMBL" id="EXF83982.1"/>
    </source>
</evidence>
<dbReference type="PANTHER" id="PTHR36223">
    <property type="entry name" value="BETA-LACTAMASE-TYPE TRANSPEPTIDASE FOLD DOMAIN CONTAINING PROTEIN"/>
    <property type="match status" value="1"/>
</dbReference>
<dbReference type="PANTHER" id="PTHR36223:SF1">
    <property type="entry name" value="TRANSCRIPTION ELONGATION FACTOR EAF N-TERMINAL DOMAIN-CONTAINING PROTEIN"/>
    <property type="match status" value="1"/>
</dbReference>
<dbReference type="eggNOG" id="ENOG502SAV6">
    <property type="taxonomic scope" value="Eukaryota"/>
</dbReference>
<name>A0A010QUX4_9PEZI</name>
<feature type="domain" description="DUF7918" evidence="2">
    <location>
        <begin position="10"/>
        <end position="241"/>
    </location>
</feature>
<feature type="region of interest" description="Disordered" evidence="1">
    <location>
        <begin position="235"/>
        <end position="259"/>
    </location>
</feature>
<reference evidence="3 4" key="1">
    <citation type="submission" date="2014-02" db="EMBL/GenBank/DDBJ databases">
        <title>The genome sequence of Colletotrichum fioriniae PJ7.</title>
        <authorList>
            <person name="Baroncelli R."/>
            <person name="Thon M.R."/>
        </authorList>
    </citation>
    <scope>NUCLEOTIDE SEQUENCE [LARGE SCALE GENOMIC DNA]</scope>
    <source>
        <strain evidence="3 4">PJ7</strain>
    </source>
</reference>
<organism evidence="3 4">
    <name type="scientific">Colletotrichum fioriniae PJ7</name>
    <dbReference type="NCBI Taxonomy" id="1445577"/>
    <lineage>
        <taxon>Eukaryota</taxon>
        <taxon>Fungi</taxon>
        <taxon>Dikarya</taxon>
        <taxon>Ascomycota</taxon>
        <taxon>Pezizomycotina</taxon>
        <taxon>Sordariomycetes</taxon>
        <taxon>Hypocreomycetidae</taxon>
        <taxon>Glomerellales</taxon>
        <taxon>Glomerellaceae</taxon>
        <taxon>Colletotrichum</taxon>
        <taxon>Colletotrichum acutatum species complex</taxon>
    </lineage>
</organism>
<feature type="compositionally biased region" description="Pro residues" evidence="1">
    <location>
        <begin position="244"/>
        <end position="257"/>
    </location>
</feature>
<accession>A0A010QUX4</accession>
<keyword evidence="4" id="KW-1185">Reference proteome</keyword>
<dbReference type="EMBL" id="JARH01000216">
    <property type="protein sequence ID" value="EXF83982.1"/>
    <property type="molecule type" value="Genomic_DNA"/>
</dbReference>
<dbReference type="HOGENOM" id="CLU_070614_0_0_1"/>
<protein>
    <recommendedName>
        <fullName evidence="2">DUF7918 domain-containing protein</fullName>
    </recommendedName>
</protein>
<dbReference type="InterPro" id="IPR057678">
    <property type="entry name" value="DUF7918"/>
</dbReference>
<dbReference type="Proteomes" id="UP000020467">
    <property type="component" value="Unassembled WGS sequence"/>
</dbReference>
<evidence type="ECO:0000259" key="2">
    <source>
        <dbReference type="Pfam" id="PF25534"/>
    </source>
</evidence>
<gene>
    <name evidence="3" type="ORF">CFIO01_11087</name>
</gene>
<dbReference type="KEGG" id="cfj:CFIO01_11087"/>
<evidence type="ECO:0000313" key="4">
    <source>
        <dbReference type="Proteomes" id="UP000020467"/>
    </source>
</evidence>
<dbReference type="OrthoDB" id="3364132at2759"/>